<feature type="domain" description="4Fe-4S ferredoxin-type" evidence="8">
    <location>
        <begin position="123"/>
        <end position="152"/>
    </location>
</feature>
<dbReference type="Pfam" id="PF13187">
    <property type="entry name" value="Fer4_9"/>
    <property type="match status" value="1"/>
</dbReference>
<dbReference type="Proteomes" id="UP000249782">
    <property type="component" value="Unassembled WGS sequence"/>
</dbReference>
<protein>
    <submittedName>
        <fullName evidence="9">Ferredoxin</fullName>
    </submittedName>
</protein>
<organism evidence="9 10">
    <name type="scientific">Methanothermobacter tenebrarum</name>
    <dbReference type="NCBI Taxonomy" id="680118"/>
    <lineage>
        <taxon>Archaea</taxon>
        <taxon>Methanobacteriati</taxon>
        <taxon>Methanobacteriota</taxon>
        <taxon>Methanomada group</taxon>
        <taxon>Methanobacteria</taxon>
        <taxon>Methanobacteriales</taxon>
        <taxon>Methanobacteriaceae</taxon>
        <taxon>Methanothermobacter</taxon>
    </lineage>
</organism>
<dbReference type="GO" id="GO:0051539">
    <property type="term" value="F:4 iron, 4 sulfur cluster binding"/>
    <property type="evidence" value="ECO:0007669"/>
    <property type="project" value="UniProtKB-KW"/>
</dbReference>
<feature type="domain" description="4Fe-4S ferredoxin-type" evidence="8">
    <location>
        <begin position="20"/>
        <end position="52"/>
    </location>
</feature>
<feature type="domain" description="4Fe-4S ferredoxin-type" evidence="8">
    <location>
        <begin position="53"/>
        <end position="81"/>
    </location>
</feature>
<dbReference type="Gene3D" id="3.30.70.20">
    <property type="match status" value="8"/>
</dbReference>
<evidence type="ECO:0000256" key="5">
    <source>
        <dbReference type="ARBA" id="ARBA00022982"/>
    </source>
</evidence>
<dbReference type="PRINTS" id="PR00354">
    <property type="entry name" value="7FE8SFRDOXIN"/>
</dbReference>
<feature type="domain" description="4Fe-4S ferredoxin-type" evidence="8">
    <location>
        <begin position="89"/>
        <end position="118"/>
    </location>
</feature>
<dbReference type="GO" id="GO:0046872">
    <property type="term" value="F:metal ion binding"/>
    <property type="evidence" value="ECO:0007669"/>
    <property type="project" value="UniProtKB-KW"/>
</dbReference>
<dbReference type="GO" id="GO:0009055">
    <property type="term" value="F:electron transfer activity"/>
    <property type="evidence" value="ECO:0007669"/>
    <property type="project" value="InterPro"/>
</dbReference>
<evidence type="ECO:0000256" key="7">
    <source>
        <dbReference type="ARBA" id="ARBA00023014"/>
    </source>
</evidence>
<dbReference type="InterPro" id="IPR017896">
    <property type="entry name" value="4Fe4S_Fe-S-bd"/>
</dbReference>
<dbReference type="PANTHER" id="PTHR43687">
    <property type="entry name" value="ADENYLYLSULFATE REDUCTASE, BETA SUBUNIT"/>
    <property type="match status" value="1"/>
</dbReference>
<reference evidence="9 10" key="1">
    <citation type="submission" date="2018-06" db="EMBL/GenBank/DDBJ databases">
        <title>Draft genome sequence of hyperthermophilic methanogen Methanothermobacter tenebrarum sp. MCM-B 1447.</title>
        <authorList>
            <person name="Pore S.D."/>
            <person name="Dagar S."/>
            <person name="Dhakephalkar P.K."/>
        </authorList>
    </citation>
    <scope>NUCLEOTIDE SEQUENCE [LARGE SCALE GENOMIC DNA]</scope>
    <source>
        <strain evidence="9 10">MCM B 1447</strain>
    </source>
</reference>
<evidence type="ECO:0000256" key="4">
    <source>
        <dbReference type="ARBA" id="ARBA00022723"/>
    </source>
</evidence>
<feature type="domain" description="4Fe-4S ferredoxin-type" evidence="8">
    <location>
        <begin position="312"/>
        <end position="341"/>
    </location>
</feature>
<dbReference type="AlphaFoldDB" id="A0A328PCX7"/>
<evidence type="ECO:0000259" key="8">
    <source>
        <dbReference type="PROSITE" id="PS51379"/>
    </source>
</evidence>
<dbReference type="InterPro" id="IPR050572">
    <property type="entry name" value="Fe-S_Ferredoxin"/>
</dbReference>
<keyword evidence="7" id="KW-0411">Iron-sulfur</keyword>
<keyword evidence="4" id="KW-0479">Metal-binding</keyword>
<keyword evidence="3" id="KW-0004">4Fe-4S</keyword>
<dbReference type="CDD" id="cd10549">
    <property type="entry name" value="MtMvhB_like"/>
    <property type="match status" value="3"/>
</dbReference>
<evidence type="ECO:0000256" key="3">
    <source>
        <dbReference type="ARBA" id="ARBA00022485"/>
    </source>
</evidence>
<evidence type="ECO:0000256" key="1">
    <source>
        <dbReference type="ARBA" id="ARBA00001966"/>
    </source>
</evidence>
<dbReference type="InterPro" id="IPR000813">
    <property type="entry name" value="7Fe_ferredoxin"/>
</dbReference>
<dbReference type="Pfam" id="PF12838">
    <property type="entry name" value="Fer4_7"/>
    <property type="match status" value="3"/>
</dbReference>
<feature type="domain" description="4Fe-4S ferredoxin-type" evidence="8">
    <location>
        <begin position="161"/>
        <end position="191"/>
    </location>
</feature>
<evidence type="ECO:0000256" key="6">
    <source>
        <dbReference type="ARBA" id="ARBA00023004"/>
    </source>
</evidence>
<proteinExistence type="predicted"/>
<dbReference type="EMBL" id="QLOE01000004">
    <property type="protein sequence ID" value="RAO79093.1"/>
    <property type="molecule type" value="Genomic_DNA"/>
</dbReference>
<comment type="cofactor">
    <cofactor evidence="1">
        <name>[4Fe-4S] cluster</name>
        <dbReference type="ChEBI" id="CHEBI:49883"/>
    </cofactor>
</comment>
<feature type="domain" description="4Fe-4S ferredoxin-type" evidence="8">
    <location>
        <begin position="392"/>
        <end position="420"/>
    </location>
</feature>
<dbReference type="PROSITE" id="PS00198">
    <property type="entry name" value="4FE4S_FER_1"/>
    <property type="match status" value="6"/>
</dbReference>
<keyword evidence="2" id="KW-0813">Transport</keyword>
<keyword evidence="6" id="KW-0408">Iron</keyword>
<evidence type="ECO:0000313" key="9">
    <source>
        <dbReference type="EMBL" id="RAO79093.1"/>
    </source>
</evidence>
<keyword evidence="10" id="KW-1185">Reference proteome</keyword>
<gene>
    <name evidence="9" type="ORF">DPC56_03990</name>
</gene>
<dbReference type="GO" id="GO:0016491">
    <property type="term" value="F:oxidoreductase activity"/>
    <property type="evidence" value="ECO:0007669"/>
    <property type="project" value="UniProtKB-ARBA"/>
</dbReference>
<dbReference type="SUPFAM" id="SSF54862">
    <property type="entry name" value="4Fe-4S ferredoxins"/>
    <property type="match status" value="3"/>
</dbReference>
<feature type="domain" description="4Fe-4S ferredoxin-type" evidence="8">
    <location>
        <begin position="421"/>
        <end position="450"/>
    </location>
</feature>
<dbReference type="PROSITE" id="PS51379">
    <property type="entry name" value="4FE4S_FER_2"/>
    <property type="match status" value="10"/>
</dbReference>
<keyword evidence="5" id="KW-0249">Electron transport</keyword>
<dbReference type="Pfam" id="PF13237">
    <property type="entry name" value="Fer4_10"/>
    <property type="match status" value="1"/>
</dbReference>
<evidence type="ECO:0000313" key="10">
    <source>
        <dbReference type="Proteomes" id="UP000249782"/>
    </source>
</evidence>
<evidence type="ECO:0000256" key="2">
    <source>
        <dbReference type="ARBA" id="ARBA00022448"/>
    </source>
</evidence>
<dbReference type="PANTHER" id="PTHR43687:SF1">
    <property type="entry name" value="FERREDOXIN III"/>
    <property type="match status" value="1"/>
</dbReference>
<comment type="caution">
    <text evidence="9">The sequence shown here is derived from an EMBL/GenBank/DDBJ whole genome shotgun (WGS) entry which is preliminary data.</text>
</comment>
<accession>A0A328PCX7</accession>
<dbReference type="OrthoDB" id="23478at2157"/>
<name>A0A328PCX7_9EURY</name>
<feature type="domain" description="4Fe-4S ferredoxin-type" evidence="8">
    <location>
        <begin position="193"/>
        <end position="222"/>
    </location>
</feature>
<sequence>MIKIPVTVEKTYKPIREVEVQYEIDDKKCKKCQDRPCLKVCPVDAIHEIPPDNHIEIDEKCIGCILCREACPYDAIKMKTILSEPIREPTPTINPKLCLNCGACVAACKTGAIELVASGKEEIHPVIDEEKCVRCGYCARACPSEAIKYGEILPRAVATGKALVINHNKCIGCMTCTRVCPSKGAIKVGKVSKLPYIDPAYCARCEKCMDVCPSTAIKYTTRTTAIRKFNRIHTMEMVSEILEKETEKVAEATSRINSILENIADEISNKHDEKSFEIDITDQIKEKIKEIIDGDIEIDEIVEIIEKTKPHREITSLEEKCIGCGACVDECPVNCIELEMPAPISIGEECVYCGKCVQACPVEAITLKEEFFTIKDDRILFTRREIKGPKSGKVIPDDMICQACGICVNKCPVNALSLKNDKIIVDQEACISCGECEKICTVNAIKLIAD</sequence>
<dbReference type="InterPro" id="IPR017900">
    <property type="entry name" value="4Fe4S_Fe_S_CS"/>
</dbReference>
<feature type="domain" description="4Fe-4S ferredoxin-type" evidence="8">
    <location>
        <begin position="342"/>
        <end position="370"/>
    </location>
</feature>